<evidence type="ECO:0000256" key="1">
    <source>
        <dbReference type="ARBA" id="ARBA00001947"/>
    </source>
</evidence>
<evidence type="ECO:0000313" key="9">
    <source>
        <dbReference type="Proteomes" id="UP000199735"/>
    </source>
</evidence>
<keyword evidence="4" id="KW-0862">Zinc</keyword>
<dbReference type="HOGENOM" id="CLU_030571_5_2_9"/>
<protein>
    <submittedName>
        <fullName evidence="7">Glyoxylase, beta-lactamase superfamily II</fullName>
    </submittedName>
</protein>
<dbReference type="EMBL" id="CP008876">
    <property type="protein sequence ID" value="AIF66791.1"/>
    <property type="molecule type" value="Genomic_DNA"/>
</dbReference>
<evidence type="ECO:0000313" key="6">
    <source>
        <dbReference type="EMBL" id="AIF66791.1"/>
    </source>
</evidence>
<dbReference type="Gene3D" id="3.60.15.10">
    <property type="entry name" value="Ribonuclease Z/Hydroxyacylglutathione hydrolase-like"/>
    <property type="match status" value="1"/>
</dbReference>
<reference evidence="7 9" key="2">
    <citation type="submission" date="2016-10" db="EMBL/GenBank/DDBJ databases">
        <authorList>
            <person name="Varghese N."/>
            <person name="Submissions S."/>
        </authorList>
    </citation>
    <scope>NUCLEOTIDE SEQUENCE [LARGE SCALE GENOMIC DNA]</scope>
    <source>
        <strain evidence="7 9">DSM 21619</strain>
    </source>
</reference>
<feature type="domain" description="Metallo-beta-lactamase" evidence="5">
    <location>
        <begin position="12"/>
        <end position="189"/>
    </location>
</feature>
<dbReference type="KEGG" id="tap:GZ22_09155"/>
<dbReference type="InterPro" id="IPR051453">
    <property type="entry name" value="MBL_Glyoxalase_II"/>
</dbReference>
<dbReference type="GO" id="GO:0016787">
    <property type="term" value="F:hydrolase activity"/>
    <property type="evidence" value="ECO:0007669"/>
    <property type="project" value="UniProtKB-KW"/>
</dbReference>
<dbReference type="CDD" id="cd06262">
    <property type="entry name" value="metallo-hydrolase-like_MBL-fold"/>
    <property type="match status" value="1"/>
</dbReference>
<reference evidence="6 8" key="1">
    <citation type="submission" date="2014-07" db="EMBL/GenBank/DDBJ databases">
        <title>Complete genome sequence of a moderately halophilic bacterium Terribacillus aidingensis MP602, isolated from Cryptomeria fortunei in Tianmu mountain in China.</title>
        <authorList>
            <person name="Wang Y."/>
            <person name="Lu P."/>
            <person name="Zhang L."/>
        </authorList>
    </citation>
    <scope>NUCLEOTIDE SEQUENCE [LARGE SCALE GENOMIC DNA]</scope>
    <source>
        <strain evidence="6 8">MP602</strain>
    </source>
</reference>
<dbReference type="InterPro" id="IPR001279">
    <property type="entry name" value="Metallo-B-lactamas"/>
</dbReference>
<dbReference type="SUPFAM" id="SSF56281">
    <property type="entry name" value="Metallo-hydrolase/oxidoreductase"/>
    <property type="match status" value="1"/>
</dbReference>
<comment type="cofactor">
    <cofactor evidence="1">
        <name>Zn(2+)</name>
        <dbReference type="ChEBI" id="CHEBI:29105"/>
    </cofactor>
</comment>
<dbReference type="AlphaFoldDB" id="A0A075LKW6"/>
<name>A0A075LKW6_9BACI</name>
<evidence type="ECO:0000256" key="2">
    <source>
        <dbReference type="ARBA" id="ARBA00022723"/>
    </source>
</evidence>
<dbReference type="SMART" id="SM00849">
    <property type="entry name" value="Lactamase_B"/>
    <property type="match status" value="1"/>
</dbReference>
<accession>A0AAX2EAG0</accession>
<gene>
    <name evidence="6" type="ORF">GZ22_09155</name>
    <name evidence="7" type="ORF">SAMN04489762_0427</name>
</gene>
<dbReference type="Proteomes" id="UP000199735">
    <property type="component" value="Unassembled WGS sequence"/>
</dbReference>
<evidence type="ECO:0000259" key="5">
    <source>
        <dbReference type="SMART" id="SM00849"/>
    </source>
</evidence>
<dbReference type="GO" id="GO:0046872">
    <property type="term" value="F:metal ion binding"/>
    <property type="evidence" value="ECO:0007669"/>
    <property type="project" value="UniProtKB-KW"/>
</dbReference>
<dbReference type="EMBL" id="FOCD01000001">
    <property type="protein sequence ID" value="SEM57235.1"/>
    <property type="molecule type" value="Genomic_DNA"/>
</dbReference>
<organism evidence="6 8">
    <name type="scientific">Terribacillus saccharophilus</name>
    <dbReference type="NCBI Taxonomy" id="361277"/>
    <lineage>
        <taxon>Bacteria</taxon>
        <taxon>Bacillati</taxon>
        <taxon>Bacillota</taxon>
        <taxon>Bacilli</taxon>
        <taxon>Bacillales</taxon>
        <taxon>Bacillaceae</taxon>
        <taxon>Terribacillus</taxon>
    </lineage>
</organism>
<dbReference type="OrthoDB" id="9802248at2"/>
<evidence type="ECO:0000256" key="3">
    <source>
        <dbReference type="ARBA" id="ARBA00022801"/>
    </source>
</evidence>
<accession>A0A075LKW6</accession>
<sequence length="206" mass="23127">MKIHTLGLGPMGTNCYILESKNDCLIIDPGGDSVKLIEWIKQKELRPQAILLTHAHFDHIGAVDDARDIYHIPVYLHEEEADWLGDPGKNGSKMFPVKQITARDADENLKPGNMKLGHFEFEVRHTPGHSPGSVSLVFHKEKYVIVGDALFQRGIGRTDLYRGDLPTLMQSITDQLLTLPDYYEVYPGHGPETTIGEEQAKNPFLI</sequence>
<dbReference type="InterPro" id="IPR036866">
    <property type="entry name" value="RibonucZ/Hydroxyglut_hydro"/>
</dbReference>
<dbReference type="Proteomes" id="UP000027980">
    <property type="component" value="Chromosome"/>
</dbReference>
<evidence type="ECO:0000313" key="7">
    <source>
        <dbReference type="EMBL" id="SEM57235.1"/>
    </source>
</evidence>
<evidence type="ECO:0000313" key="8">
    <source>
        <dbReference type="Proteomes" id="UP000027980"/>
    </source>
</evidence>
<dbReference type="PANTHER" id="PTHR46233:SF3">
    <property type="entry name" value="HYDROXYACYLGLUTATHIONE HYDROLASE GLOC"/>
    <property type="match status" value="1"/>
</dbReference>
<dbReference type="PANTHER" id="PTHR46233">
    <property type="entry name" value="HYDROXYACYLGLUTATHIONE HYDROLASE GLOC"/>
    <property type="match status" value="1"/>
</dbReference>
<dbReference type="Pfam" id="PF00753">
    <property type="entry name" value="Lactamase_B"/>
    <property type="match status" value="1"/>
</dbReference>
<proteinExistence type="predicted"/>
<keyword evidence="2" id="KW-0479">Metal-binding</keyword>
<keyword evidence="3" id="KW-0378">Hydrolase</keyword>
<evidence type="ECO:0000256" key="4">
    <source>
        <dbReference type="ARBA" id="ARBA00022833"/>
    </source>
</evidence>